<dbReference type="GO" id="GO:0000287">
    <property type="term" value="F:magnesium ion binding"/>
    <property type="evidence" value="ECO:0007669"/>
    <property type="project" value="TreeGrafter"/>
</dbReference>
<accession>A0A9D2DL51</accession>
<dbReference type="InterPro" id="IPR023214">
    <property type="entry name" value="HAD_sf"/>
</dbReference>
<dbReference type="Proteomes" id="UP000824029">
    <property type="component" value="Unassembled WGS sequence"/>
</dbReference>
<sequence length="266" mass="28277">RRLPAAIFTDVDGTLLDGDHRVSPRTVTAARSLAAHGIPLVLVSARMPEALDGIRRELGNDGPVVCYGGAYVLGADGAELLSRPIGIGCALEARDFVACEAPDVCCMAYGYHTWVTSDRSDPRVRREEQIVGVTSVEGALEDHFSERGLHKLLLVGEPVSIERVEREVGAAFPNLTVVRSSPILCEVMDGQVSKAEGIEAVCRSLGVRPEDAVAFGDGRNDVAMFGAVGESWAMANAPAEVRAAATRVTWLDNAHDGLAEAIFSLV</sequence>
<dbReference type="SUPFAM" id="SSF56784">
    <property type="entry name" value="HAD-like"/>
    <property type="match status" value="1"/>
</dbReference>
<dbReference type="Gene3D" id="3.40.50.1000">
    <property type="entry name" value="HAD superfamily/HAD-like"/>
    <property type="match status" value="1"/>
</dbReference>
<reference evidence="1" key="2">
    <citation type="submission" date="2021-04" db="EMBL/GenBank/DDBJ databases">
        <authorList>
            <person name="Gilroy R."/>
        </authorList>
    </citation>
    <scope>NUCLEOTIDE SEQUENCE</scope>
    <source>
        <strain evidence="1">ChiHecolR3B27-1887</strain>
    </source>
</reference>
<reference evidence="1" key="1">
    <citation type="journal article" date="2021" name="PeerJ">
        <title>Extensive microbial diversity within the chicken gut microbiome revealed by metagenomics and culture.</title>
        <authorList>
            <person name="Gilroy R."/>
            <person name="Ravi A."/>
            <person name="Getino M."/>
            <person name="Pursley I."/>
            <person name="Horton D.L."/>
            <person name="Alikhan N.F."/>
            <person name="Baker D."/>
            <person name="Gharbi K."/>
            <person name="Hall N."/>
            <person name="Watson M."/>
            <person name="Adriaenssens E.M."/>
            <person name="Foster-Nyarko E."/>
            <person name="Jarju S."/>
            <person name="Secka A."/>
            <person name="Antonio M."/>
            <person name="Oren A."/>
            <person name="Chaudhuri R.R."/>
            <person name="La Ragione R."/>
            <person name="Hildebrand F."/>
            <person name="Pallen M.J."/>
        </authorList>
    </citation>
    <scope>NUCLEOTIDE SEQUENCE</scope>
    <source>
        <strain evidence="1">ChiHecolR3B27-1887</strain>
    </source>
</reference>
<dbReference type="PANTHER" id="PTHR10000:SF8">
    <property type="entry name" value="HAD SUPERFAMILY HYDROLASE-LIKE, TYPE 3"/>
    <property type="match status" value="1"/>
</dbReference>
<dbReference type="NCBIfam" id="TIGR00099">
    <property type="entry name" value="Cof-subfamily"/>
    <property type="match status" value="1"/>
</dbReference>
<dbReference type="InterPro" id="IPR036412">
    <property type="entry name" value="HAD-like_sf"/>
</dbReference>
<evidence type="ECO:0000313" key="1">
    <source>
        <dbReference type="EMBL" id="HIZ18864.1"/>
    </source>
</evidence>
<dbReference type="PANTHER" id="PTHR10000">
    <property type="entry name" value="PHOSPHOSERINE PHOSPHATASE"/>
    <property type="match status" value="1"/>
</dbReference>
<dbReference type="Pfam" id="PF08282">
    <property type="entry name" value="Hydrolase_3"/>
    <property type="match status" value="1"/>
</dbReference>
<dbReference type="PROSITE" id="PS01229">
    <property type="entry name" value="COF_2"/>
    <property type="match status" value="1"/>
</dbReference>
<dbReference type="NCBIfam" id="TIGR01484">
    <property type="entry name" value="HAD-SF-IIB"/>
    <property type="match status" value="1"/>
</dbReference>
<proteinExistence type="predicted"/>
<dbReference type="GO" id="GO:0016791">
    <property type="term" value="F:phosphatase activity"/>
    <property type="evidence" value="ECO:0007669"/>
    <property type="project" value="TreeGrafter"/>
</dbReference>
<feature type="non-terminal residue" evidence="1">
    <location>
        <position position="1"/>
    </location>
</feature>
<dbReference type="EMBL" id="DXBZ01000140">
    <property type="protein sequence ID" value="HIZ18864.1"/>
    <property type="molecule type" value="Genomic_DNA"/>
</dbReference>
<dbReference type="InterPro" id="IPR006379">
    <property type="entry name" value="HAD-SF_hydro_IIB"/>
</dbReference>
<dbReference type="InterPro" id="IPR000150">
    <property type="entry name" value="Cof"/>
</dbReference>
<evidence type="ECO:0000313" key="2">
    <source>
        <dbReference type="Proteomes" id="UP000824029"/>
    </source>
</evidence>
<organism evidence="1 2">
    <name type="scientific">Candidatus Olsenella stercoravium</name>
    <dbReference type="NCBI Taxonomy" id="2838713"/>
    <lineage>
        <taxon>Bacteria</taxon>
        <taxon>Bacillati</taxon>
        <taxon>Actinomycetota</taxon>
        <taxon>Coriobacteriia</taxon>
        <taxon>Coriobacteriales</taxon>
        <taxon>Atopobiaceae</taxon>
        <taxon>Olsenella</taxon>
    </lineage>
</organism>
<dbReference type="GO" id="GO:0005829">
    <property type="term" value="C:cytosol"/>
    <property type="evidence" value="ECO:0007669"/>
    <property type="project" value="TreeGrafter"/>
</dbReference>
<protein>
    <submittedName>
        <fullName evidence="1">Cof-type HAD-IIB family hydrolase</fullName>
    </submittedName>
</protein>
<gene>
    <name evidence="1" type="ORF">IAA22_07135</name>
</gene>
<comment type="caution">
    <text evidence="1">The sequence shown here is derived from an EMBL/GenBank/DDBJ whole genome shotgun (WGS) entry which is preliminary data.</text>
</comment>
<dbReference type="AlphaFoldDB" id="A0A9D2DL51"/>
<name>A0A9D2DL51_9ACTN</name>
<keyword evidence="1" id="KW-0378">Hydrolase</keyword>
<dbReference type="Gene3D" id="3.30.1240.10">
    <property type="match status" value="1"/>
</dbReference>